<feature type="compositionally biased region" description="Basic and acidic residues" evidence="2">
    <location>
        <begin position="409"/>
        <end position="421"/>
    </location>
</feature>
<organism evidence="3 4">
    <name type="scientific">Ceratina calcarata</name>
    <dbReference type="NCBI Taxonomy" id="156304"/>
    <lineage>
        <taxon>Eukaryota</taxon>
        <taxon>Metazoa</taxon>
        <taxon>Ecdysozoa</taxon>
        <taxon>Arthropoda</taxon>
        <taxon>Hexapoda</taxon>
        <taxon>Insecta</taxon>
        <taxon>Pterygota</taxon>
        <taxon>Neoptera</taxon>
        <taxon>Endopterygota</taxon>
        <taxon>Hymenoptera</taxon>
        <taxon>Apocrita</taxon>
        <taxon>Aculeata</taxon>
        <taxon>Apoidea</taxon>
        <taxon>Anthophila</taxon>
        <taxon>Apidae</taxon>
        <taxon>Ceratina</taxon>
        <taxon>Zadontomerus</taxon>
    </lineage>
</organism>
<accession>A0AAJ7S4B8</accession>
<protein>
    <submittedName>
        <fullName evidence="4">Uncharacterized protein LOC108626991</fullName>
    </submittedName>
</protein>
<evidence type="ECO:0000313" key="4">
    <source>
        <dbReference type="RefSeq" id="XP_026671086.1"/>
    </source>
</evidence>
<evidence type="ECO:0000256" key="2">
    <source>
        <dbReference type="SAM" id="MobiDB-lite"/>
    </source>
</evidence>
<dbReference type="AlphaFoldDB" id="A0AAJ7S4B8"/>
<gene>
    <name evidence="4" type="primary">LOC108626991</name>
</gene>
<reference evidence="4" key="1">
    <citation type="submission" date="2025-08" db="UniProtKB">
        <authorList>
            <consortium name="RefSeq"/>
        </authorList>
    </citation>
    <scope>IDENTIFICATION</scope>
    <source>
        <tissue evidence="4">Whole body</tissue>
    </source>
</reference>
<feature type="compositionally biased region" description="Polar residues" evidence="2">
    <location>
        <begin position="385"/>
        <end position="394"/>
    </location>
</feature>
<dbReference type="GeneID" id="108626991"/>
<feature type="compositionally biased region" description="Basic and acidic residues" evidence="2">
    <location>
        <begin position="373"/>
        <end position="384"/>
    </location>
</feature>
<feature type="coiled-coil region" evidence="1">
    <location>
        <begin position="86"/>
        <end position="113"/>
    </location>
</feature>
<dbReference type="Proteomes" id="UP000694925">
    <property type="component" value="Unplaced"/>
</dbReference>
<feature type="compositionally biased region" description="Polar residues" evidence="2">
    <location>
        <begin position="640"/>
        <end position="662"/>
    </location>
</feature>
<keyword evidence="3" id="KW-1185">Reference proteome</keyword>
<feature type="region of interest" description="Disordered" evidence="2">
    <location>
        <begin position="373"/>
        <end position="434"/>
    </location>
</feature>
<dbReference type="KEGG" id="ccal:108626991"/>
<sequence length="669" mass="76977">MFGRRIFLEPVDNHHDQRRRNEFIRQLSANQRHGIPFTELTSIPLPTSSRNDGLMLDLNFILMDDSDRIRSNNNLYLQTNYGNASNHQLLEYIRQMEERYMAMERELARTKMLIPALMRGFNVVHQSSQTDVNWKEYSLAKYGNVFGSCSRNQYKNNQEQINALRRKHYTSRKNKDSFGKTFADTDWMKYKNSSQNFQNDVYPIKEPDNLYQSKNLSSNSTAVCSMRNVAVILPNDSAQLNDFAKDDPKVIRFNICKLFTRCEDELIEFIMNLLCKTVHSDPIDHQKNSMEACQTFEKKHEPETCYYTDYDVKQEDHKQSKPVNTTKFQPIIGPKLNNDVCKLGSEIEQSTSHQQPKVDGKCRDKLVSKRTKYFENTDARRKDNSQTSQASHNYWNHYGKKLSRCSNDSSRHSTRMPEKQRKEVHKKNPTPRSNVHTAYAPMVQSPNWNPLLDPNGFTIQLLRLAVLLYAPALMPALNSLIARQNAQTPIPIPCSEGSNDLLTQVFTILSNQQCVPNLSYASNSQINESSRSNSEPNTQNRDPPQSENLSTQLENANCSARSLANQCEKNTIAVNTSLEICCCNNMTPSLSQLSKNSLNDQVEQDEQLLYTWTNDKTKSSETIILGKPLILCEDEEEKSSGNQQENPEFSGSLFLQNDNNSWEKGWNKF</sequence>
<name>A0AAJ7S4B8_9HYME</name>
<keyword evidence="1" id="KW-0175">Coiled coil</keyword>
<feature type="region of interest" description="Disordered" evidence="2">
    <location>
        <begin position="525"/>
        <end position="549"/>
    </location>
</feature>
<evidence type="ECO:0000313" key="3">
    <source>
        <dbReference type="Proteomes" id="UP000694925"/>
    </source>
</evidence>
<dbReference type="RefSeq" id="XP_026671086.1">
    <property type="nucleotide sequence ID" value="XM_026815285.1"/>
</dbReference>
<feature type="region of interest" description="Disordered" evidence="2">
    <location>
        <begin position="635"/>
        <end position="669"/>
    </location>
</feature>
<evidence type="ECO:0000256" key="1">
    <source>
        <dbReference type="SAM" id="Coils"/>
    </source>
</evidence>
<proteinExistence type="predicted"/>